<evidence type="ECO:0000256" key="1">
    <source>
        <dbReference type="ARBA" id="ARBA00022722"/>
    </source>
</evidence>
<feature type="domain" description="Exonuclease" evidence="5">
    <location>
        <begin position="1"/>
        <end position="171"/>
    </location>
</feature>
<keyword evidence="1" id="KW-0540">Nuclease</keyword>
<dbReference type="GO" id="GO:0006259">
    <property type="term" value="P:DNA metabolic process"/>
    <property type="evidence" value="ECO:0007669"/>
    <property type="project" value="UniProtKB-ARBA"/>
</dbReference>
<dbReference type="InterPro" id="IPR013520">
    <property type="entry name" value="Ribonucl_H"/>
</dbReference>
<dbReference type="CDD" id="cd06127">
    <property type="entry name" value="DEDDh"/>
    <property type="match status" value="1"/>
</dbReference>
<dbReference type="Proteomes" id="UP001155057">
    <property type="component" value="Unassembled WGS sequence"/>
</dbReference>
<dbReference type="SUPFAM" id="SSF53098">
    <property type="entry name" value="Ribonuclease H-like"/>
    <property type="match status" value="1"/>
</dbReference>
<keyword evidence="2" id="KW-0378">Hydrolase</keyword>
<comment type="caution">
    <text evidence="6">The sequence shown here is derived from an EMBL/GenBank/DDBJ whole genome shotgun (WGS) entry which is preliminary data.</text>
</comment>
<proteinExistence type="predicted"/>
<dbReference type="Gene3D" id="3.30.420.10">
    <property type="entry name" value="Ribonuclease H-like superfamily/Ribonuclease H"/>
    <property type="match status" value="1"/>
</dbReference>
<dbReference type="GO" id="GO:0003676">
    <property type="term" value="F:nucleic acid binding"/>
    <property type="evidence" value="ECO:0007669"/>
    <property type="project" value="InterPro"/>
</dbReference>
<accession>A0A9X2Q6X1</accession>
<dbReference type="PANTHER" id="PTHR30231">
    <property type="entry name" value="DNA POLYMERASE III SUBUNIT EPSILON"/>
    <property type="match status" value="1"/>
</dbReference>
<reference evidence="6" key="1">
    <citation type="submission" date="2022-08" db="EMBL/GenBank/DDBJ databases">
        <title>Genomic Encyclopedia of Type Strains, Phase V (KMG-V): Genome sequencing to study the core and pangenomes of soil and plant-associated prokaryotes.</title>
        <authorList>
            <person name="Whitman W."/>
        </authorList>
    </citation>
    <scope>NUCLEOTIDE SEQUENCE</scope>
    <source>
        <strain evidence="6">SP3049</strain>
    </source>
</reference>
<name>A0A9X2Q6X1_9BACT</name>
<dbReference type="Pfam" id="PF00929">
    <property type="entry name" value="RNase_T"/>
    <property type="match status" value="1"/>
</dbReference>
<evidence type="ECO:0000259" key="5">
    <source>
        <dbReference type="SMART" id="SM00479"/>
    </source>
</evidence>
<gene>
    <name evidence="6" type="ORF">GGP61_001367</name>
</gene>
<dbReference type="AlphaFoldDB" id="A0A9X2Q6X1"/>
<dbReference type="InterPro" id="IPR036397">
    <property type="entry name" value="RNaseH_sf"/>
</dbReference>
<dbReference type="PANTHER" id="PTHR30231:SF4">
    <property type="entry name" value="PROTEIN NEN2"/>
    <property type="match status" value="1"/>
</dbReference>
<dbReference type="RefSeq" id="WP_259123594.1">
    <property type="nucleotide sequence ID" value="NZ_JANTZO010000005.1"/>
</dbReference>
<evidence type="ECO:0000256" key="3">
    <source>
        <dbReference type="ARBA" id="ARBA00022839"/>
    </source>
</evidence>
<dbReference type="EMBL" id="JANUAE010000004">
    <property type="protein sequence ID" value="MCS3709763.1"/>
    <property type="molecule type" value="Genomic_DNA"/>
</dbReference>
<sequence length="191" mass="21100">MHLFLDTETTGTGELDAVVEIGAVDAEGEERMNTLVRPLAPMSREARSTHGIDEATLEKAPRFREVARALQHHVRRADTVWAYNAGFDRRLLIQTAEMAGASAAKKALRQAEWRDLMDRATDHLGEDAWVSLAEAAERLGAGPEEGVLHRAKGDAALAWRVWKRLGAPAFSEGRERTRGNTRGQSSDLHSH</sequence>
<dbReference type="GO" id="GO:0008408">
    <property type="term" value="F:3'-5' exonuclease activity"/>
    <property type="evidence" value="ECO:0007669"/>
    <property type="project" value="TreeGrafter"/>
</dbReference>
<feature type="region of interest" description="Disordered" evidence="4">
    <location>
        <begin position="172"/>
        <end position="191"/>
    </location>
</feature>
<dbReference type="SMART" id="SM00479">
    <property type="entry name" value="EXOIII"/>
    <property type="match status" value="1"/>
</dbReference>
<keyword evidence="3" id="KW-0269">Exonuclease</keyword>
<protein>
    <submittedName>
        <fullName evidence="6">DNA polymerase III epsilon subunit-like protein</fullName>
    </submittedName>
</protein>
<evidence type="ECO:0000313" key="6">
    <source>
        <dbReference type="EMBL" id="MCS3709763.1"/>
    </source>
</evidence>
<organism evidence="6 7">
    <name type="scientific">Salinibacter ruber</name>
    <dbReference type="NCBI Taxonomy" id="146919"/>
    <lineage>
        <taxon>Bacteria</taxon>
        <taxon>Pseudomonadati</taxon>
        <taxon>Rhodothermota</taxon>
        <taxon>Rhodothermia</taxon>
        <taxon>Rhodothermales</taxon>
        <taxon>Salinibacteraceae</taxon>
        <taxon>Salinibacter</taxon>
    </lineage>
</organism>
<evidence type="ECO:0000313" key="7">
    <source>
        <dbReference type="Proteomes" id="UP001155057"/>
    </source>
</evidence>
<evidence type="ECO:0000256" key="2">
    <source>
        <dbReference type="ARBA" id="ARBA00022801"/>
    </source>
</evidence>
<evidence type="ECO:0000256" key="4">
    <source>
        <dbReference type="SAM" id="MobiDB-lite"/>
    </source>
</evidence>
<dbReference type="InterPro" id="IPR012337">
    <property type="entry name" value="RNaseH-like_sf"/>
</dbReference>